<keyword evidence="3" id="KW-1185">Reference proteome</keyword>
<dbReference type="Pfam" id="PF06114">
    <property type="entry name" value="Peptidase_M78"/>
    <property type="match status" value="1"/>
</dbReference>
<dbReference type="EMBL" id="LFJC01000003">
    <property type="protein sequence ID" value="PIT03897.1"/>
    <property type="molecule type" value="Genomic_DNA"/>
</dbReference>
<evidence type="ECO:0000313" key="3">
    <source>
        <dbReference type="Proteomes" id="UP000228930"/>
    </source>
</evidence>
<dbReference type="AlphaFoldDB" id="A0A2M6UHA8"/>
<evidence type="ECO:0000259" key="1">
    <source>
        <dbReference type="Pfam" id="PF06114"/>
    </source>
</evidence>
<feature type="domain" description="IrrE N-terminal-like" evidence="1">
    <location>
        <begin position="60"/>
        <end position="159"/>
    </location>
</feature>
<dbReference type="Proteomes" id="UP000228930">
    <property type="component" value="Unassembled WGS sequence"/>
</dbReference>
<sequence>MGSAGSRPVVSRRLTLPEQLLQDFGIERPEEIDLHAIAWELGARIKYRELHSCEARIVGQGGRAIITVDSKATPRRKRFSIAHELGHWHHHRGRCLICRTDEIGNRRRSVTDPERVADDYASDLLLPRYLLEPMLKACPRPTLKFVRETAEAFDASATATALKIVETDRFPIMLVSHSQHGRAWFRRAPSVPEHWFPKQELDHESFAFAALFGKNEDKGGPRRIGADAWFDRRGADDFEIYEETFRVAADQICTILFFNDSKMLRE</sequence>
<accession>A0A2M6UHA8</accession>
<gene>
    <name evidence="2" type="ORF">TSA1_26325</name>
</gene>
<dbReference type="InterPro" id="IPR010359">
    <property type="entry name" value="IrrE_HExxH"/>
</dbReference>
<name>A0A2M6UHA8_9BRAD</name>
<dbReference type="InterPro" id="IPR052345">
    <property type="entry name" value="Rad_response_metalloprotease"/>
</dbReference>
<evidence type="ECO:0000313" key="2">
    <source>
        <dbReference type="EMBL" id="PIT03897.1"/>
    </source>
</evidence>
<organism evidence="2 3">
    <name type="scientific">Bradyrhizobium nitroreducens</name>
    <dbReference type="NCBI Taxonomy" id="709803"/>
    <lineage>
        <taxon>Bacteria</taxon>
        <taxon>Pseudomonadati</taxon>
        <taxon>Pseudomonadota</taxon>
        <taxon>Alphaproteobacteria</taxon>
        <taxon>Hyphomicrobiales</taxon>
        <taxon>Nitrobacteraceae</taxon>
        <taxon>Bradyrhizobium</taxon>
    </lineage>
</organism>
<protein>
    <recommendedName>
        <fullName evidence="1">IrrE N-terminal-like domain-containing protein</fullName>
    </recommendedName>
</protein>
<dbReference type="Gene3D" id="1.10.10.2910">
    <property type="match status" value="1"/>
</dbReference>
<comment type="caution">
    <text evidence="2">The sequence shown here is derived from an EMBL/GenBank/DDBJ whole genome shotgun (WGS) entry which is preliminary data.</text>
</comment>
<dbReference type="PANTHER" id="PTHR43236">
    <property type="entry name" value="ANTITOXIN HIGA1"/>
    <property type="match status" value="1"/>
</dbReference>
<proteinExistence type="predicted"/>
<reference evidence="2 3" key="1">
    <citation type="submission" date="2015-06" db="EMBL/GenBank/DDBJ databases">
        <title>Comparative genome analysis of nirS-carrying Bradyrhizobium sp. strains.</title>
        <authorList>
            <person name="Ishii S."/>
            <person name="Jang J."/>
            <person name="Nishizawa T."/>
            <person name="Senoo K."/>
        </authorList>
    </citation>
    <scope>NUCLEOTIDE SEQUENCE [LARGE SCALE GENOMIC DNA]</scope>
    <source>
        <strain evidence="2 3">TSA1</strain>
    </source>
</reference>
<dbReference type="PANTHER" id="PTHR43236:SF1">
    <property type="entry name" value="BLL7220 PROTEIN"/>
    <property type="match status" value="1"/>
</dbReference>